<dbReference type="KEGG" id="vha:VIBHAR_05835"/>
<protein>
    <recommendedName>
        <fullName evidence="6">Pili assembly chaperone N-terminal domain-containing protein</fullName>
    </recommendedName>
</protein>
<dbReference type="EMBL" id="CP000790">
    <property type="protein sequence ID" value="ABU75002.1"/>
    <property type="molecule type" value="Genomic_DNA"/>
</dbReference>
<dbReference type="EMBL" id="CP000790">
    <property type="protein sequence ID" value="ABU73886.1"/>
    <property type="molecule type" value="Genomic_DNA"/>
</dbReference>
<dbReference type="AlphaFoldDB" id="A7N4S2"/>
<feature type="chain" id="PRO_5011406641" description="Pili assembly chaperone N-terminal domain-containing protein" evidence="1">
    <location>
        <begin position="20"/>
        <end position="242"/>
    </location>
</feature>
<dbReference type="RefSeq" id="WP_012129413.1">
    <property type="nucleotide sequence ID" value="NC_009784.1"/>
</dbReference>
<evidence type="ECO:0008006" key="6">
    <source>
        <dbReference type="Google" id="ProtNLM"/>
    </source>
</evidence>
<evidence type="ECO:0000313" key="3">
    <source>
        <dbReference type="EMBL" id="ABU73886.1"/>
    </source>
</evidence>
<evidence type="ECO:0000313" key="2">
    <source>
        <dbReference type="EMBL" id="ABU73729.1"/>
    </source>
</evidence>
<evidence type="ECO:0000313" key="4">
    <source>
        <dbReference type="EMBL" id="ABU75002.1"/>
    </source>
</evidence>
<dbReference type="InterPro" id="IPR013783">
    <property type="entry name" value="Ig-like_fold"/>
</dbReference>
<dbReference type="EMBL" id="CP000790">
    <property type="protein sequence ID" value="ABU73729.1"/>
    <property type="molecule type" value="Genomic_DNA"/>
</dbReference>
<gene>
    <name evidence="2" type="ordered locus">VIBHAR_05835</name>
    <name evidence="3" type="ordered locus">VIBHAR_05993</name>
    <name evidence="4" type="ordered locus">VIBHAR_07130</name>
</gene>
<dbReference type="Proteomes" id="UP000008152">
    <property type="component" value="Chromosome II"/>
</dbReference>
<evidence type="ECO:0000313" key="5">
    <source>
        <dbReference type="Proteomes" id="UP000008152"/>
    </source>
</evidence>
<sequence length="242" mass="27463">MLKTMKSVSVIGVMLMVMAAQVAASPTFHVDTLFKSSNKNGNEIFTVSNLGREALYLKTEVLRIELHDGEIKKVPLTRDNFPLWDLAVNPTKAVLQVGEVRDFTVKYLCETNCDRSEDLVYQVRFVPSAEVDGKQGQQVSFLFGMAPYYVIPALKQKVDYQWDYQASKRQIEITNTGNTFIKVELSQCHEQQSAKEKAQCRVVHHILAQRHKVITLPETFDDAPVSVRVANHDQSIEKTFNL</sequence>
<dbReference type="KEGG" id="vha:VIBHAR_05993"/>
<accession>A7N4S2</accession>
<dbReference type="Gene3D" id="2.60.40.10">
    <property type="entry name" value="Immunoglobulins"/>
    <property type="match status" value="1"/>
</dbReference>
<evidence type="ECO:0000256" key="1">
    <source>
        <dbReference type="SAM" id="SignalP"/>
    </source>
</evidence>
<proteinExistence type="predicted"/>
<dbReference type="PATRIC" id="fig|338187.25.peg.4309"/>
<reference evidence="2 5" key="1">
    <citation type="submission" date="2007-08" db="EMBL/GenBank/DDBJ databases">
        <authorList>
            <consortium name="The Vibrio harveyi Genome Sequencing Project"/>
            <person name="Bassler B."/>
            <person name="Clifton S.W."/>
            <person name="Fulton L."/>
            <person name="Delehaunty K."/>
            <person name="Fronick C."/>
            <person name="Harrison M."/>
            <person name="Markivic C."/>
            <person name="Fulton R."/>
            <person name="Tin-Wollam A.-M."/>
            <person name="Shah N."/>
            <person name="Pepin K."/>
            <person name="Nash W."/>
            <person name="Thiruvilangam P."/>
            <person name="Bhonagiri V."/>
            <person name="Waters C."/>
            <person name="Tu K.C."/>
            <person name="Irgon J."/>
            <person name="Wilson R.K."/>
        </authorList>
    </citation>
    <scope>NUCLEOTIDE SEQUENCE [LARGE SCALE GENOMIC DNA]</scope>
    <source>
        <strain evidence="2">ATCC BAA-1116</strain>
        <strain evidence="5">ATCC BAA-1116 / BB120</strain>
    </source>
</reference>
<feature type="signal peptide" evidence="1">
    <location>
        <begin position="1"/>
        <end position="19"/>
    </location>
</feature>
<dbReference type="KEGG" id="vha:VIBHAR_07130"/>
<organism evidence="2 5">
    <name type="scientific">Vibrio campbellii (strain ATCC BAA-1116)</name>
    <dbReference type="NCBI Taxonomy" id="2902295"/>
    <lineage>
        <taxon>Bacteria</taxon>
        <taxon>Pseudomonadati</taxon>
        <taxon>Pseudomonadota</taxon>
        <taxon>Gammaproteobacteria</taxon>
        <taxon>Vibrionales</taxon>
        <taxon>Vibrionaceae</taxon>
        <taxon>Vibrio</taxon>
    </lineage>
</organism>
<name>A7N4S2_VIBC1</name>
<keyword evidence="1" id="KW-0732">Signal</keyword>